<protein>
    <submittedName>
        <fullName evidence="4">PPE domain-containing protein</fullName>
    </submittedName>
</protein>
<evidence type="ECO:0000256" key="2">
    <source>
        <dbReference type="SAM" id="MobiDB-lite"/>
    </source>
</evidence>
<feature type="region of interest" description="Disordered" evidence="2">
    <location>
        <begin position="237"/>
        <end position="265"/>
    </location>
</feature>
<dbReference type="Gene3D" id="1.20.1260.20">
    <property type="entry name" value="PPE superfamily"/>
    <property type="match status" value="1"/>
</dbReference>
<dbReference type="EMBL" id="JAPJDO010000012">
    <property type="protein sequence ID" value="MCX2938217.1"/>
    <property type="molecule type" value="Genomic_DNA"/>
</dbReference>
<name>A0ABT3SFR0_9MYCO</name>
<comment type="caution">
    <text evidence="4">The sequence shown here is derived from an EMBL/GenBank/DDBJ whole genome shotgun (WGS) entry which is preliminary data.</text>
</comment>
<dbReference type="InterPro" id="IPR038332">
    <property type="entry name" value="PPE_sf"/>
</dbReference>
<comment type="similarity">
    <text evidence="1">Belongs to the mycobacterial PPE family.</text>
</comment>
<gene>
    <name evidence="4" type="ORF">ORI27_16030</name>
</gene>
<accession>A0ABT3SFR0</accession>
<evidence type="ECO:0000259" key="3">
    <source>
        <dbReference type="Pfam" id="PF00823"/>
    </source>
</evidence>
<sequence length="457" mass="43200">MYWGISPEVNAFRLTMAGAGPTAHVPQVTAFETAAITHTQQATQMAATAAATAASFVGAGGQSMMQCAAVQSTWMSAAGAFAQKTAGTIGAGINAYGSAVAATIPVPTVVANRVREATLQATNIIGQNAIPIAESNFEYGEFWAQNAGAMMGYLTAITGLVGSLVAPLPVLPGAANPAAAAAAGVAATGMSLGLQGAGVGLSGAAQAGTAALSAGTGAVTSGAGAVAAATSQGAQGAQAGQSGTASSGAPAGAQQADPSQALQSAQGMMGPLMSAPSMAASSMGQLLSQAQQLPSQMGGQLSGLLSPALSAAGGAFGGGGTPGLAVPRLGAAGGPWSGLGGGSGGFAGGGSPVSAALTKPSAGAGMTGSVGMPSAWWNNANGADKTAAGVRGASGPMGTGPMAPGMYGMPGGAGAGSQRKNRDVADADKSVLVDDGVGDGVPVYTDDGVVYVQGQGV</sequence>
<dbReference type="Pfam" id="PF00823">
    <property type="entry name" value="PPE"/>
    <property type="match status" value="1"/>
</dbReference>
<reference evidence="4 5" key="1">
    <citation type="submission" date="2022-11" db="EMBL/GenBank/DDBJ databases">
        <title>Mycobacterium sp. nov.</title>
        <authorList>
            <person name="Papic B."/>
            <person name="Spicic S."/>
            <person name="Duvnjak S."/>
        </authorList>
    </citation>
    <scope>NUCLEOTIDE SEQUENCE [LARGE SCALE GENOMIC DNA]</scope>
    <source>
        <strain evidence="4 5">CVI_P4</strain>
    </source>
</reference>
<dbReference type="Proteomes" id="UP001300745">
    <property type="component" value="Unassembled WGS sequence"/>
</dbReference>
<evidence type="ECO:0000313" key="5">
    <source>
        <dbReference type="Proteomes" id="UP001300745"/>
    </source>
</evidence>
<feature type="domain" description="PPE" evidence="3">
    <location>
        <begin position="2"/>
        <end position="158"/>
    </location>
</feature>
<proteinExistence type="inferred from homology"/>
<dbReference type="InterPro" id="IPR000030">
    <property type="entry name" value="PPE_dom"/>
</dbReference>
<evidence type="ECO:0000313" key="4">
    <source>
        <dbReference type="EMBL" id="MCX2938217.1"/>
    </source>
</evidence>
<feature type="region of interest" description="Disordered" evidence="2">
    <location>
        <begin position="403"/>
        <end position="424"/>
    </location>
</feature>
<dbReference type="RefSeq" id="WP_265997848.1">
    <property type="nucleotide sequence ID" value="NZ_JAPJDN010000012.1"/>
</dbReference>
<dbReference type="SUPFAM" id="SSF140459">
    <property type="entry name" value="PE/PPE dimer-like"/>
    <property type="match status" value="1"/>
</dbReference>
<keyword evidence="5" id="KW-1185">Reference proteome</keyword>
<evidence type="ECO:0000256" key="1">
    <source>
        <dbReference type="ARBA" id="ARBA00010652"/>
    </source>
</evidence>
<organism evidence="4 5">
    <name type="scientific">Mycobacterium pinniadriaticum</name>
    <dbReference type="NCBI Taxonomy" id="2994102"/>
    <lineage>
        <taxon>Bacteria</taxon>
        <taxon>Bacillati</taxon>
        <taxon>Actinomycetota</taxon>
        <taxon>Actinomycetes</taxon>
        <taxon>Mycobacteriales</taxon>
        <taxon>Mycobacteriaceae</taxon>
        <taxon>Mycobacterium</taxon>
    </lineage>
</organism>